<comment type="function">
    <text evidence="4">Required for resistance to DNA-damaging agents.</text>
</comment>
<gene>
    <name evidence="6" type="ORF">FKG94_13520</name>
</gene>
<name>A0A545TLJ3_9GAMM</name>
<evidence type="ECO:0000256" key="2">
    <source>
        <dbReference type="ARBA" id="ARBA00008791"/>
    </source>
</evidence>
<dbReference type="AlphaFoldDB" id="A0A545TLJ3"/>
<evidence type="ECO:0000259" key="5">
    <source>
        <dbReference type="Pfam" id="PF00582"/>
    </source>
</evidence>
<dbReference type="Pfam" id="PF00582">
    <property type="entry name" value="Usp"/>
    <property type="match status" value="2"/>
</dbReference>
<proteinExistence type="inferred from homology"/>
<dbReference type="SUPFAM" id="SSF52402">
    <property type="entry name" value="Adenine nucleotide alpha hydrolases-like"/>
    <property type="match status" value="2"/>
</dbReference>
<dbReference type="Gene3D" id="3.40.50.12370">
    <property type="match status" value="1"/>
</dbReference>
<dbReference type="InterPro" id="IPR006015">
    <property type="entry name" value="Universal_stress_UspA"/>
</dbReference>
<dbReference type="PRINTS" id="PR01438">
    <property type="entry name" value="UNVRSLSTRESS"/>
</dbReference>
<dbReference type="Proteomes" id="UP000319732">
    <property type="component" value="Unassembled WGS sequence"/>
</dbReference>
<comment type="similarity">
    <text evidence="2">Belongs to the universal stress protein A family.</text>
</comment>
<dbReference type="PANTHER" id="PTHR47892">
    <property type="entry name" value="UNIVERSAL STRESS PROTEIN E"/>
    <property type="match status" value="1"/>
</dbReference>
<keyword evidence="3" id="KW-0963">Cytoplasm</keyword>
<reference evidence="6 7" key="1">
    <citation type="submission" date="2019-06" db="EMBL/GenBank/DDBJ databases">
        <title>Whole genome sequence for Cellvibrionaceae sp. R142.</title>
        <authorList>
            <person name="Wang G."/>
        </authorList>
    </citation>
    <scope>NUCLEOTIDE SEQUENCE [LARGE SCALE GENOMIC DNA]</scope>
    <source>
        <strain evidence="6 7">R142</strain>
    </source>
</reference>
<protein>
    <submittedName>
        <fullName evidence="6">Universal stress protein</fullName>
    </submittedName>
</protein>
<dbReference type="OrthoDB" id="239260at2"/>
<organism evidence="6 7">
    <name type="scientific">Exilibacterium tricleocarpae</name>
    <dbReference type="NCBI Taxonomy" id="2591008"/>
    <lineage>
        <taxon>Bacteria</taxon>
        <taxon>Pseudomonadati</taxon>
        <taxon>Pseudomonadota</taxon>
        <taxon>Gammaproteobacteria</taxon>
        <taxon>Cellvibrionales</taxon>
        <taxon>Cellvibrionaceae</taxon>
        <taxon>Exilibacterium</taxon>
    </lineage>
</organism>
<feature type="domain" description="UspA" evidence="5">
    <location>
        <begin position="6"/>
        <end position="139"/>
    </location>
</feature>
<sequence length="271" mass="30339">MSAQEKLFVVVDPSDDVHLALERALITSQLRAVSPQLHVFVAVDTQSVDTRVINENLFRDQDWFQEQIRKPMEEKGLEGKIEISWSSDWQDAIMLSARRFCADLILLPVRVKPNTSRFSFSESKWGLLRNADCPVLLARPGAKEQRKTVLAAVNFQATREFQRELNSAILERSKWLAEIYGADFHVVNGYLDSMHYPDRGRLANETGLPADKIHVTQGYTDEVVSAVAADIGADLVVIGTLGQTGKSRTRRGNTAERVISALNCDVMVVNN</sequence>
<feature type="domain" description="UspA" evidence="5">
    <location>
        <begin position="203"/>
        <end position="269"/>
    </location>
</feature>
<evidence type="ECO:0000313" key="7">
    <source>
        <dbReference type="Proteomes" id="UP000319732"/>
    </source>
</evidence>
<comment type="caution">
    <text evidence="6">The sequence shown here is derived from an EMBL/GenBank/DDBJ whole genome shotgun (WGS) entry which is preliminary data.</text>
</comment>
<dbReference type="EMBL" id="VHSG01000013">
    <property type="protein sequence ID" value="TQV78095.1"/>
    <property type="molecule type" value="Genomic_DNA"/>
</dbReference>
<evidence type="ECO:0000256" key="1">
    <source>
        <dbReference type="ARBA" id="ARBA00004496"/>
    </source>
</evidence>
<keyword evidence="7" id="KW-1185">Reference proteome</keyword>
<dbReference type="RefSeq" id="WP_142904874.1">
    <property type="nucleotide sequence ID" value="NZ_ML660094.1"/>
</dbReference>
<comment type="subcellular location">
    <subcellularLocation>
        <location evidence="1">Cytoplasm</location>
    </subcellularLocation>
</comment>
<evidence type="ECO:0000313" key="6">
    <source>
        <dbReference type="EMBL" id="TQV78095.1"/>
    </source>
</evidence>
<dbReference type="PANTHER" id="PTHR47892:SF1">
    <property type="entry name" value="UNIVERSAL STRESS PROTEIN E"/>
    <property type="match status" value="1"/>
</dbReference>
<evidence type="ECO:0000256" key="4">
    <source>
        <dbReference type="ARBA" id="ARBA00037131"/>
    </source>
</evidence>
<dbReference type="InterPro" id="IPR006016">
    <property type="entry name" value="UspA"/>
</dbReference>
<accession>A0A545TLJ3</accession>
<evidence type="ECO:0000256" key="3">
    <source>
        <dbReference type="ARBA" id="ARBA00022490"/>
    </source>
</evidence>
<dbReference type="GO" id="GO:0005737">
    <property type="term" value="C:cytoplasm"/>
    <property type="evidence" value="ECO:0007669"/>
    <property type="project" value="UniProtKB-SubCell"/>
</dbReference>